<dbReference type="InParanoid" id="A0A2H3DEQ0"/>
<sequence>MLQATMLELILYGTHLTWNGVSAYSSNLSYTLCFGGWYILESRPALVSRDEGRSRFIRCALVIVMYLVATSPLSLRWTFIQGNTDDETQETTYIYSRGWILLSSMSFMAVVLITECIVEYASLLKPVELVGIGLYQLTVTPSSGNACAAQIDWMLPYFSMMLAIALLCTLVTLYHMVISPRNGGRTLWLWVKVIVKSLLLFTAAPVAYILSDMRTACPLLGVTMITSLAPILAIAQIPSDTVMPMLWPRHFELHRQGTEGNAEWTSGENREDSAV</sequence>
<gene>
    <name evidence="2" type="ORF">ARMGADRAFT_1105072</name>
</gene>
<dbReference type="AlphaFoldDB" id="A0A2H3DEQ0"/>
<evidence type="ECO:0000256" key="1">
    <source>
        <dbReference type="SAM" id="Phobius"/>
    </source>
</evidence>
<keyword evidence="1" id="KW-1133">Transmembrane helix</keyword>
<feature type="transmembrane region" description="Helical" evidence="1">
    <location>
        <begin position="60"/>
        <end position="79"/>
    </location>
</feature>
<feature type="transmembrane region" description="Helical" evidence="1">
    <location>
        <begin position="217"/>
        <end position="237"/>
    </location>
</feature>
<organism evidence="2 3">
    <name type="scientific">Armillaria gallica</name>
    <name type="common">Bulbous honey fungus</name>
    <name type="synonym">Armillaria bulbosa</name>
    <dbReference type="NCBI Taxonomy" id="47427"/>
    <lineage>
        <taxon>Eukaryota</taxon>
        <taxon>Fungi</taxon>
        <taxon>Dikarya</taxon>
        <taxon>Basidiomycota</taxon>
        <taxon>Agaricomycotina</taxon>
        <taxon>Agaricomycetes</taxon>
        <taxon>Agaricomycetidae</taxon>
        <taxon>Agaricales</taxon>
        <taxon>Marasmiineae</taxon>
        <taxon>Physalacriaceae</taxon>
        <taxon>Armillaria</taxon>
    </lineage>
</organism>
<evidence type="ECO:0000313" key="3">
    <source>
        <dbReference type="Proteomes" id="UP000217790"/>
    </source>
</evidence>
<reference evidence="3" key="1">
    <citation type="journal article" date="2017" name="Nat. Ecol. Evol.">
        <title>Genome expansion and lineage-specific genetic innovations in the forest pathogenic fungi Armillaria.</title>
        <authorList>
            <person name="Sipos G."/>
            <person name="Prasanna A.N."/>
            <person name="Walter M.C."/>
            <person name="O'Connor E."/>
            <person name="Balint B."/>
            <person name="Krizsan K."/>
            <person name="Kiss B."/>
            <person name="Hess J."/>
            <person name="Varga T."/>
            <person name="Slot J."/>
            <person name="Riley R."/>
            <person name="Boka B."/>
            <person name="Rigling D."/>
            <person name="Barry K."/>
            <person name="Lee J."/>
            <person name="Mihaltcheva S."/>
            <person name="LaButti K."/>
            <person name="Lipzen A."/>
            <person name="Waldron R."/>
            <person name="Moloney N.M."/>
            <person name="Sperisen C."/>
            <person name="Kredics L."/>
            <person name="Vagvoelgyi C."/>
            <person name="Patrignani A."/>
            <person name="Fitzpatrick D."/>
            <person name="Nagy I."/>
            <person name="Doyle S."/>
            <person name="Anderson J.B."/>
            <person name="Grigoriev I.V."/>
            <person name="Gueldener U."/>
            <person name="Muensterkoetter M."/>
            <person name="Nagy L.G."/>
        </authorList>
    </citation>
    <scope>NUCLEOTIDE SEQUENCE [LARGE SCALE GENOMIC DNA]</scope>
    <source>
        <strain evidence="3">Ar21-2</strain>
    </source>
</reference>
<keyword evidence="1" id="KW-0812">Transmembrane</keyword>
<keyword evidence="3" id="KW-1185">Reference proteome</keyword>
<feature type="transmembrane region" description="Helical" evidence="1">
    <location>
        <begin position="189"/>
        <end position="210"/>
    </location>
</feature>
<dbReference type="Proteomes" id="UP000217790">
    <property type="component" value="Unassembled WGS sequence"/>
</dbReference>
<dbReference type="OrthoDB" id="2873242at2759"/>
<feature type="transmembrane region" description="Helical" evidence="1">
    <location>
        <begin position="157"/>
        <end position="177"/>
    </location>
</feature>
<feature type="transmembrane region" description="Helical" evidence="1">
    <location>
        <begin position="99"/>
        <end position="118"/>
    </location>
</feature>
<proteinExistence type="predicted"/>
<protein>
    <submittedName>
        <fullName evidence="2">Uncharacterized protein</fullName>
    </submittedName>
</protein>
<feature type="transmembrane region" description="Helical" evidence="1">
    <location>
        <begin position="20"/>
        <end position="40"/>
    </location>
</feature>
<dbReference type="EMBL" id="KZ293659">
    <property type="protein sequence ID" value="PBK92264.1"/>
    <property type="molecule type" value="Genomic_DNA"/>
</dbReference>
<name>A0A2H3DEQ0_ARMGA</name>
<keyword evidence="1" id="KW-0472">Membrane</keyword>
<evidence type="ECO:0000313" key="2">
    <source>
        <dbReference type="EMBL" id="PBK92264.1"/>
    </source>
</evidence>
<accession>A0A2H3DEQ0</accession>